<dbReference type="CDD" id="cd06261">
    <property type="entry name" value="TM_PBP2"/>
    <property type="match status" value="1"/>
</dbReference>
<dbReference type="PANTHER" id="PTHR30151">
    <property type="entry name" value="ALKANE SULFONATE ABC TRANSPORTER-RELATED, MEMBRANE SUBUNIT"/>
    <property type="match status" value="1"/>
</dbReference>
<keyword evidence="3" id="KW-1003">Cell membrane</keyword>
<feature type="transmembrane region" description="Helical" evidence="7">
    <location>
        <begin position="96"/>
        <end position="121"/>
    </location>
</feature>
<proteinExistence type="predicted"/>
<evidence type="ECO:0000256" key="2">
    <source>
        <dbReference type="ARBA" id="ARBA00022448"/>
    </source>
</evidence>
<reference evidence="9 10" key="1">
    <citation type="submission" date="2021-01" db="EMBL/GenBank/DDBJ databases">
        <title>Whole genome shotgun sequence of Plantactinospora mayteni NBRC 109088.</title>
        <authorList>
            <person name="Komaki H."/>
            <person name="Tamura T."/>
        </authorList>
    </citation>
    <scope>NUCLEOTIDE SEQUENCE [LARGE SCALE GENOMIC DNA]</scope>
    <source>
        <strain evidence="9 10">NBRC 109088</strain>
    </source>
</reference>
<feature type="transmembrane region" description="Helical" evidence="7">
    <location>
        <begin position="261"/>
        <end position="282"/>
    </location>
</feature>
<dbReference type="RefSeq" id="WP_203856683.1">
    <property type="nucleotide sequence ID" value="NZ_BAAAZQ010000016.1"/>
</dbReference>
<accession>A0ABQ4EKD9</accession>
<feature type="domain" description="ABC transmembrane type-1" evidence="8">
    <location>
        <begin position="111"/>
        <end position="281"/>
    </location>
</feature>
<dbReference type="EMBL" id="BONX01000008">
    <property type="protein sequence ID" value="GIG95074.1"/>
    <property type="molecule type" value="Genomic_DNA"/>
</dbReference>
<evidence type="ECO:0000256" key="6">
    <source>
        <dbReference type="ARBA" id="ARBA00023136"/>
    </source>
</evidence>
<evidence type="ECO:0000256" key="3">
    <source>
        <dbReference type="ARBA" id="ARBA00022475"/>
    </source>
</evidence>
<comment type="subcellular location">
    <subcellularLocation>
        <location evidence="1">Cell membrane</location>
        <topology evidence="1">Multi-pass membrane protein</topology>
    </subcellularLocation>
</comment>
<dbReference type="InterPro" id="IPR035906">
    <property type="entry name" value="MetI-like_sf"/>
</dbReference>
<keyword evidence="10" id="KW-1185">Reference proteome</keyword>
<feature type="transmembrane region" description="Helical" evidence="7">
    <location>
        <begin position="165"/>
        <end position="184"/>
    </location>
</feature>
<dbReference type="Proteomes" id="UP000621500">
    <property type="component" value="Unassembled WGS sequence"/>
</dbReference>
<keyword evidence="2" id="KW-0813">Transport</keyword>
<evidence type="ECO:0000256" key="4">
    <source>
        <dbReference type="ARBA" id="ARBA00022692"/>
    </source>
</evidence>
<dbReference type="PANTHER" id="PTHR30151:SF0">
    <property type="entry name" value="ABC TRANSPORTER PERMEASE PROTEIN MJ0413-RELATED"/>
    <property type="match status" value="1"/>
</dbReference>
<keyword evidence="4 7" id="KW-0812">Transmembrane</keyword>
<dbReference type="Pfam" id="PF00528">
    <property type="entry name" value="BPD_transp_1"/>
    <property type="match status" value="1"/>
</dbReference>
<keyword evidence="5 7" id="KW-1133">Transmembrane helix</keyword>
<keyword evidence="6 7" id="KW-0472">Membrane</keyword>
<gene>
    <name evidence="9" type="ORF">Pma05_16470</name>
</gene>
<sequence>MTSDGAAPGSSAGSAGLVDPTVAVDPAAPVGVRQRSRAAGTTGLFRSAWPPLLFGVLGLLVWELTVTLGRVAPFLLPAPSRIGAEFWDNRATIWQVGLASGGNAGIGLLLGTLAALAAAMLASRFGFLAEVSLPVAAALNALPIIALAPILNNMFSSTSSIPRRLVVAIVVFFPVFLNTLRGLAEVNPVHRELMTSYAAGGWAFTRLVRLPGALPFVFTGLRQAASLAVIAAVVAEYFGGRQDGLGSRITSAASYTAYPRAWAFVLGACVLGLVFYLAALGLERLAMPWRARRPG</sequence>
<dbReference type="SUPFAM" id="SSF161098">
    <property type="entry name" value="MetI-like"/>
    <property type="match status" value="1"/>
</dbReference>
<dbReference type="Gene3D" id="1.10.3720.10">
    <property type="entry name" value="MetI-like"/>
    <property type="match status" value="1"/>
</dbReference>
<protein>
    <submittedName>
        <fullName evidence="9">ABC transporter permease</fullName>
    </submittedName>
</protein>
<evidence type="ECO:0000256" key="1">
    <source>
        <dbReference type="ARBA" id="ARBA00004651"/>
    </source>
</evidence>
<organism evidence="9 10">
    <name type="scientific">Plantactinospora mayteni</name>
    <dbReference type="NCBI Taxonomy" id="566021"/>
    <lineage>
        <taxon>Bacteria</taxon>
        <taxon>Bacillati</taxon>
        <taxon>Actinomycetota</taxon>
        <taxon>Actinomycetes</taxon>
        <taxon>Micromonosporales</taxon>
        <taxon>Micromonosporaceae</taxon>
        <taxon>Plantactinospora</taxon>
    </lineage>
</organism>
<dbReference type="InterPro" id="IPR000515">
    <property type="entry name" value="MetI-like"/>
</dbReference>
<feature type="transmembrane region" description="Helical" evidence="7">
    <location>
        <begin position="52"/>
        <end position="76"/>
    </location>
</feature>
<evidence type="ECO:0000259" key="8">
    <source>
        <dbReference type="Pfam" id="PF00528"/>
    </source>
</evidence>
<comment type="caution">
    <text evidence="9">The sequence shown here is derived from an EMBL/GenBank/DDBJ whole genome shotgun (WGS) entry which is preliminary data.</text>
</comment>
<name>A0ABQ4EKD9_9ACTN</name>
<feature type="transmembrane region" description="Helical" evidence="7">
    <location>
        <begin position="133"/>
        <end position="153"/>
    </location>
</feature>
<evidence type="ECO:0000256" key="7">
    <source>
        <dbReference type="SAM" id="Phobius"/>
    </source>
</evidence>
<evidence type="ECO:0000313" key="10">
    <source>
        <dbReference type="Proteomes" id="UP000621500"/>
    </source>
</evidence>
<evidence type="ECO:0000256" key="5">
    <source>
        <dbReference type="ARBA" id="ARBA00022989"/>
    </source>
</evidence>
<evidence type="ECO:0000313" key="9">
    <source>
        <dbReference type="EMBL" id="GIG95074.1"/>
    </source>
</evidence>